<proteinExistence type="predicted"/>
<dbReference type="Pfam" id="PF06949">
    <property type="entry name" value="DUF1292"/>
    <property type="match status" value="1"/>
</dbReference>
<sequence length="76" mass="8923">MPSRTYSFRDEQGNLVKYVVKEYLSLNENEYILMSPQVDTSQIEVYKFNFINGNEALELVENDEELNKIKSLSKII</sequence>
<gene>
    <name evidence="2" type="ORF">DP130_02500</name>
    <name evidence="3" type="ORF">DP131_08895</name>
    <name evidence="1" type="ORF">K234311028_17600</name>
</gene>
<dbReference type="EMBL" id="QMAU01000038">
    <property type="protein sequence ID" value="RXI54844.1"/>
    <property type="molecule type" value="Genomic_DNA"/>
</dbReference>
<dbReference type="Proteomes" id="UP000290921">
    <property type="component" value="Unassembled WGS sequence"/>
</dbReference>
<name>A0A4Q0VFQ6_CLOTA</name>
<reference evidence="4 5" key="1">
    <citation type="submission" date="2018-06" db="EMBL/GenBank/DDBJ databases">
        <title>Genome conservation of Clostridium tetani.</title>
        <authorList>
            <person name="Bruggemann H."/>
            <person name="Popoff M.R."/>
        </authorList>
    </citation>
    <scope>NUCLEOTIDE SEQUENCE [LARGE SCALE GENOMIC DNA]</scope>
    <source>
        <strain evidence="2 5">2017.061</strain>
        <strain evidence="3 4">63.05</strain>
    </source>
</reference>
<dbReference type="EMBL" id="QMAP01000002">
    <property type="protein sequence ID" value="RXI49875.1"/>
    <property type="molecule type" value="Genomic_DNA"/>
</dbReference>
<evidence type="ECO:0000313" key="4">
    <source>
        <dbReference type="Proteomes" id="UP000290273"/>
    </source>
</evidence>
<dbReference type="EMBL" id="AP026818">
    <property type="protein sequence ID" value="BDR81514.1"/>
    <property type="molecule type" value="Genomic_DNA"/>
</dbReference>
<dbReference type="Proteomes" id="UP001321763">
    <property type="component" value="Chromosome"/>
</dbReference>
<evidence type="ECO:0000313" key="1">
    <source>
        <dbReference type="EMBL" id="BDR81514.1"/>
    </source>
</evidence>
<dbReference type="GeneID" id="24253652"/>
<evidence type="ECO:0000313" key="2">
    <source>
        <dbReference type="EMBL" id="RXI49875.1"/>
    </source>
</evidence>
<evidence type="ECO:0000313" key="6">
    <source>
        <dbReference type="Proteomes" id="UP001321763"/>
    </source>
</evidence>
<evidence type="ECO:0000313" key="5">
    <source>
        <dbReference type="Proteomes" id="UP000290921"/>
    </source>
</evidence>
<accession>A0A4Q0VFQ6</accession>
<reference evidence="1 6" key="2">
    <citation type="submission" date="2022-09" db="EMBL/GenBank/DDBJ databases">
        <title>complete genome sequences of Clostridium tetani str. KHSU-234311-028 isolated from soil.</title>
        <authorList>
            <person name="Sekizuka T."/>
            <person name="Shitada C."/>
            <person name="Takahashi M."/>
            <person name="Kuroda M."/>
        </authorList>
    </citation>
    <scope>NUCLEOTIDE SEQUENCE [LARGE SCALE GENOMIC DNA]</scope>
    <source>
        <strain evidence="1 6">KHSU-234311-028</strain>
    </source>
</reference>
<dbReference type="RefSeq" id="WP_023438733.1">
    <property type="nucleotide sequence ID" value="NZ_AP026804.1"/>
</dbReference>
<dbReference type="Proteomes" id="UP000290273">
    <property type="component" value="Unassembled WGS sequence"/>
</dbReference>
<organism evidence="2 5">
    <name type="scientific">Clostridium tetani</name>
    <dbReference type="NCBI Taxonomy" id="1513"/>
    <lineage>
        <taxon>Bacteria</taxon>
        <taxon>Bacillati</taxon>
        <taxon>Bacillota</taxon>
        <taxon>Clostridia</taxon>
        <taxon>Eubacteriales</taxon>
        <taxon>Clostridiaceae</taxon>
        <taxon>Clostridium</taxon>
    </lineage>
</organism>
<dbReference type="AlphaFoldDB" id="A0A4Q0VFQ6"/>
<protein>
    <submittedName>
        <fullName evidence="2">DUF1292 domain-containing protein</fullName>
    </submittedName>
</protein>
<dbReference type="InterPro" id="IPR009711">
    <property type="entry name" value="UPF0473"/>
</dbReference>
<evidence type="ECO:0000313" key="3">
    <source>
        <dbReference type="EMBL" id="RXI54844.1"/>
    </source>
</evidence>